<dbReference type="CDD" id="cd07828">
    <property type="entry name" value="lipocalin_heme-bd-THAP4-like"/>
    <property type="match status" value="1"/>
</dbReference>
<dbReference type="InterPro" id="IPR014878">
    <property type="entry name" value="THAP4-like_heme-bd"/>
</dbReference>
<dbReference type="Proteomes" id="UP000193309">
    <property type="component" value="Unassembled WGS sequence"/>
</dbReference>
<reference evidence="4" key="1">
    <citation type="submission" date="2017-04" db="EMBL/GenBank/DDBJ databases">
        <authorList>
            <person name="Afonso C.L."/>
            <person name="Miller P.J."/>
            <person name="Scott M.A."/>
            <person name="Spackman E."/>
            <person name="Goraichik I."/>
            <person name="Dimitrov K.M."/>
            <person name="Suarez D.L."/>
            <person name="Swayne D.E."/>
        </authorList>
    </citation>
    <scope>NUCLEOTIDE SEQUENCE [LARGE SCALE GENOMIC DNA]</scope>
    <source>
        <strain evidence="4">VDS</strain>
    </source>
</reference>
<dbReference type="InterPro" id="IPR045165">
    <property type="entry name" value="Nitrobindin"/>
</dbReference>
<name>A0A1X7JGY0_9CORY</name>
<dbReference type="RefSeq" id="WP_085549686.1">
    <property type="nucleotide sequence ID" value="NZ_FXAR01000005.1"/>
</dbReference>
<organism evidence="4 5">
    <name type="scientific">Corynebacterium pollutisoli</name>
    <dbReference type="NCBI Taxonomy" id="1610489"/>
    <lineage>
        <taxon>Bacteria</taxon>
        <taxon>Bacillati</taxon>
        <taxon>Actinomycetota</taxon>
        <taxon>Actinomycetes</taxon>
        <taxon>Mycobacteriales</taxon>
        <taxon>Corynebacteriaceae</taxon>
        <taxon>Corynebacterium</taxon>
    </lineage>
</organism>
<dbReference type="EMBL" id="JAAYSN010000309">
    <property type="protein sequence ID" value="NLP40286.1"/>
    <property type="molecule type" value="Genomic_DNA"/>
</dbReference>
<accession>A0A1X7JGY0</accession>
<dbReference type="Gene3D" id="2.40.128.20">
    <property type="match status" value="1"/>
</dbReference>
<evidence type="ECO:0000313" key="4">
    <source>
        <dbReference type="EMBL" id="SMG27137.1"/>
    </source>
</evidence>
<dbReference type="InterPro" id="IPR012674">
    <property type="entry name" value="Calycin"/>
</dbReference>
<proteinExistence type="predicted"/>
<evidence type="ECO:0000259" key="2">
    <source>
        <dbReference type="Pfam" id="PF08768"/>
    </source>
</evidence>
<evidence type="ECO:0000313" key="3">
    <source>
        <dbReference type="EMBL" id="NLP40286.1"/>
    </source>
</evidence>
<reference evidence="5" key="2">
    <citation type="submission" date="2017-04" db="EMBL/GenBank/DDBJ databases">
        <authorList>
            <person name="Varghese N."/>
            <person name="Submissions S."/>
        </authorList>
    </citation>
    <scope>NUCLEOTIDE SEQUENCE [LARGE SCALE GENOMIC DNA]</scope>
    <source>
        <strain evidence="5">VDS</strain>
    </source>
</reference>
<evidence type="ECO:0000313" key="6">
    <source>
        <dbReference type="Proteomes" id="UP000568696"/>
    </source>
</evidence>
<dbReference type="PANTHER" id="PTHR15854">
    <property type="entry name" value="THAP4 PROTEIN"/>
    <property type="match status" value="1"/>
</dbReference>
<dbReference type="Pfam" id="PF08768">
    <property type="entry name" value="THAP4_heme-bd"/>
    <property type="match status" value="1"/>
</dbReference>
<keyword evidence="5" id="KW-1185">Reference proteome</keyword>
<protein>
    <recommendedName>
        <fullName evidence="1">Ferric nitrobindin-like protein</fullName>
    </recommendedName>
</protein>
<dbReference type="STRING" id="1610489.SAMN06295981_1563"/>
<dbReference type="AlphaFoldDB" id="A0A1X7JGY0"/>
<reference evidence="3 6" key="3">
    <citation type="journal article" date="2020" name="Biotechnol. Biofuels">
        <title>New insights from the biogas microbiome by comprehensive genome-resolved metagenomics of nearly 1600 species originating from multiple anaerobic digesters.</title>
        <authorList>
            <person name="Campanaro S."/>
            <person name="Treu L."/>
            <person name="Rodriguez-R L.M."/>
            <person name="Kovalovszki A."/>
            <person name="Ziels R.M."/>
            <person name="Maus I."/>
            <person name="Zhu X."/>
            <person name="Kougias P.G."/>
            <person name="Basile A."/>
            <person name="Luo G."/>
            <person name="Schluter A."/>
            <person name="Konstantinidis K.T."/>
            <person name="Angelidaki I."/>
        </authorList>
    </citation>
    <scope>NUCLEOTIDE SEQUENCE [LARGE SCALE GENOMIC DNA]</scope>
    <source>
        <strain evidence="3">AS23ysBPME_344</strain>
    </source>
</reference>
<dbReference type="Proteomes" id="UP000568696">
    <property type="component" value="Unassembled WGS sequence"/>
</dbReference>
<gene>
    <name evidence="3" type="ORF">GX356_11360</name>
    <name evidence="4" type="ORF">SAMN06295981_1563</name>
</gene>
<feature type="domain" description="THAP4-like heme-binding" evidence="2">
    <location>
        <begin position="7"/>
        <end position="160"/>
    </location>
</feature>
<dbReference type="EMBL" id="FXAR01000005">
    <property type="protein sequence ID" value="SMG27137.1"/>
    <property type="molecule type" value="Genomic_DNA"/>
</dbReference>
<evidence type="ECO:0000313" key="5">
    <source>
        <dbReference type="Proteomes" id="UP000193309"/>
    </source>
</evidence>
<dbReference type="SUPFAM" id="SSF50814">
    <property type="entry name" value="Lipocalins"/>
    <property type="match status" value="1"/>
</dbReference>
<dbReference type="PANTHER" id="PTHR15854:SF4">
    <property type="entry name" value="PEROXYNITRITE ISOMERASE THAP4"/>
    <property type="match status" value="1"/>
</dbReference>
<sequence>MNLHPLVQPLTSIVGTWNGLGRGHFPTISDFDYTETISFDAIPGKPFLRYEQKTASPDGAPMHTELGFLRPVGDNRLEFVIAQPTGQTELLQGTYEEKEDGTLRLHFDQSEVVNSPTAKQVDATTRTYVFNALRSSVHTEFDMAAVGQEMQQHLVSDLSKFF</sequence>
<evidence type="ECO:0000256" key="1">
    <source>
        <dbReference type="ARBA" id="ARBA00026205"/>
    </source>
</evidence>
<dbReference type="OrthoDB" id="4804006at2"/>